<dbReference type="InterPro" id="IPR013249">
    <property type="entry name" value="RNA_pol_sigma70_r4_t2"/>
</dbReference>
<gene>
    <name evidence="7" type="ORF">HNR50_001027</name>
</gene>
<dbReference type="InterPro" id="IPR013324">
    <property type="entry name" value="RNA_pol_sigma_r3/r4-like"/>
</dbReference>
<dbReference type="Gene3D" id="1.10.10.10">
    <property type="entry name" value="Winged helix-like DNA-binding domain superfamily/Winged helix DNA-binding domain"/>
    <property type="match status" value="1"/>
</dbReference>
<keyword evidence="4" id="KW-0804">Transcription</keyword>
<dbReference type="AlphaFoldDB" id="A0A841R8T6"/>
<keyword evidence="3" id="KW-0731">Sigma factor</keyword>
<dbReference type="InterPro" id="IPR013325">
    <property type="entry name" value="RNA_pol_sigma_r2"/>
</dbReference>
<evidence type="ECO:0000256" key="3">
    <source>
        <dbReference type="ARBA" id="ARBA00023082"/>
    </source>
</evidence>
<dbReference type="GO" id="GO:0003677">
    <property type="term" value="F:DNA binding"/>
    <property type="evidence" value="ECO:0007669"/>
    <property type="project" value="InterPro"/>
</dbReference>
<sequence>MSEDLYKQVLNYEGKITRFFLSKQLSREEVEDLSQEVLCRIYESLHSFRGSSSPGTWIYAICRNVLFEFMRKQNRIQVLGERDIPVPDKTEYIDFTSLVDNLPGYLKPVYSRRFRENLSIREIARELNMAEGTVKYYLFIIKKYLRNMVQ</sequence>
<dbReference type="InterPro" id="IPR036388">
    <property type="entry name" value="WH-like_DNA-bd_sf"/>
</dbReference>
<evidence type="ECO:0000259" key="6">
    <source>
        <dbReference type="Pfam" id="PF08281"/>
    </source>
</evidence>
<dbReference type="Gene3D" id="1.10.1740.10">
    <property type="match status" value="1"/>
</dbReference>
<dbReference type="PANTHER" id="PTHR43133:SF51">
    <property type="entry name" value="RNA POLYMERASE SIGMA FACTOR"/>
    <property type="match status" value="1"/>
</dbReference>
<evidence type="ECO:0000256" key="2">
    <source>
        <dbReference type="ARBA" id="ARBA00023015"/>
    </source>
</evidence>
<evidence type="ECO:0000313" key="7">
    <source>
        <dbReference type="EMBL" id="MBB6479369.1"/>
    </source>
</evidence>
<dbReference type="PANTHER" id="PTHR43133">
    <property type="entry name" value="RNA POLYMERASE ECF-TYPE SIGMA FACTO"/>
    <property type="match status" value="1"/>
</dbReference>
<keyword evidence="2" id="KW-0805">Transcription regulation</keyword>
<accession>A0A841R8T6</accession>
<dbReference type="EMBL" id="JACHGJ010000002">
    <property type="protein sequence ID" value="MBB6479369.1"/>
    <property type="molecule type" value="Genomic_DNA"/>
</dbReference>
<dbReference type="SUPFAM" id="SSF88946">
    <property type="entry name" value="Sigma2 domain of RNA polymerase sigma factors"/>
    <property type="match status" value="1"/>
</dbReference>
<dbReference type="Pfam" id="PF04542">
    <property type="entry name" value="Sigma70_r2"/>
    <property type="match status" value="1"/>
</dbReference>
<evidence type="ECO:0000256" key="1">
    <source>
        <dbReference type="ARBA" id="ARBA00010641"/>
    </source>
</evidence>
<feature type="domain" description="RNA polymerase sigma-70 region 2" evidence="5">
    <location>
        <begin position="13"/>
        <end position="75"/>
    </location>
</feature>
<feature type="domain" description="RNA polymerase sigma factor 70 region 4 type 2" evidence="6">
    <location>
        <begin position="97"/>
        <end position="139"/>
    </location>
</feature>
<reference evidence="7 8" key="1">
    <citation type="submission" date="2020-08" db="EMBL/GenBank/DDBJ databases">
        <title>Genomic Encyclopedia of Type Strains, Phase IV (KMG-IV): sequencing the most valuable type-strain genomes for metagenomic binning, comparative biology and taxonomic classification.</title>
        <authorList>
            <person name="Goeker M."/>
        </authorList>
    </citation>
    <scope>NUCLEOTIDE SEQUENCE [LARGE SCALE GENOMIC DNA]</scope>
    <source>
        <strain evidence="7 8">DSM 2461</strain>
    </source>
</reference>
<dbReference type="NCBIfam" id="TIGR02937">
    <property type="entry name" value="sigma70-ECF"/>
    <property type="match status" value="1"/>
</dbReference>
<evidence type="ECO:0000259" key="5">
    <source>
        <dbReference type="Pfam" id="PF04542"/>
    </source>
</evidence>
<keyword evidence="8" id="KW-1185">Reference proteome</keyword>
<proteinExistence type="inferred from homology"/>
<dbReference type="SUPFAM" id="SSF88659">
    <property type="entry name" value="Sigma3 and sigma4 domains of RNA polymerase sigma factors"/>
    <property type="match status" value="1"/>
</dbReference>
<dbReference type="GO" id="GO:0006352">
    <property type="term" value="P:DNA-templated transcription initiation"/>
    <property type="evidence" value="ECO:0007669"/>
    <property type="project" value="InterPro"/>
</dbReference>
<evidence type="ECO:0000256" key="4">
    <source>
        <dbReference type="ARBA" id="ARBA00023163"/>
    </source>
</evidence>
<comment type="caution">
    <text evidence="7">The sequence shown here is derived from an EMBL/GenBank/DDBJ whole genome shotgun (WGS) entry which is preliminary data.</text>
</comment>
<protein>
    <submittedName>
        <fullName evidence="7">RNA polymerase sigma-70 factor (ECF subfamily)</fullName>
    </submittedName>
</protein>
<dbReference type="InterPro" id="IPR014284">
    <property type="entry name" value="RNA_pol_sigma-70_dom"/>
</dbReference>
<dbReference type="RefSeq" id="WP_184744555.1">
    <property type="nucleotide sequence ID" value="NZ_JACHGJ010000002.1"/>
</dbReference>
<dbReference type="InterPro" id="IPR039425">
    <property type="entry name" value="RNA_pol_sigma-70-like"/>
</dbReference>
<dbReference type="Pfam" id="PF08281">
    <property type="entry name" value="Sigma70_r4_2"/>
    <property type="match status" value="1"/>
</dbReference>
<organism evidence="7 8">
    <name type="scientific">Spirochaeta isovalerica</name>
    <dbReference type="NCBI Taxonomy" id="150"/>
    <lineage>
        <taxon>Bacteria</taxon>
        <taxon>Pseudomonadati</taxon>
        <taxon>Spirochaetota</taxon>
        <taxon>Spirochaetia</taxon>
        <taxon>Spirochaetales</taxon>
        <taxon>Spirochaetaceae</taxon>
        <taxon>Spirochaeta</taxon>
    </lineage>
</organism>
<dbReference type="Proteomes" id="UP000587760">
    <property type="component" value="Unassembled WGS sequence"/>
</dbReference>
<comment type="similarity">
    <text evidence="1">Belongs to the sigma-70 factor family. ECF subfamily.</text>
</comment>
<name>A0A841R8T6_9SPIO</name>
<dbReference type="GO" id="GO:0016987">
    <property type="term" value="F:sigma factor activity"/>
    <property type="evidence" value="ECO:0007669"/>
    <property type="project" value="UniProtKB-KW"/>
</dbReference>
<evidence type="ECO:0000313" key="8">
    <source>
        <dbReference type="Proteomes" id="UP000587760"/>
    </source>
</evidence>
<dbReference type="InterPro" id="IPR007627">
    <property type="entry name" value="RNA_pol_sigma70_r2"/>
</dbReference>